<comment type="caution">
    <text evidence="1">The sequence shown here is derived from an EMBL/GenBank/DDBJ whole genome shotgun (WGS) entry which is preliminary data.</text>
</comment>
<evidence type="ECO:0000313" key="2">
    <source>
        <dbReference type="Proteomes" id="UP000823886"/>
    </source>
</evidence>
<evidence type="ECO:0000313" key="1">
    <source>
        <dbReference type="EMBL" id="HJC63981.1"/>
    </source>
</evidence>
<dbReference type="InterPro" id="IPR020256">
    <property type="entry name" value="Spore_coat_CotJA"/>
</dbReference>
<reference evidence="1" key="1">
    <citation type="journal article" date="2021" name="PeerJ">
        <title>Extensive microbial diversity within the chicken gut microbiome revealed by metagenomics and culture.</title>
        <authorList>
            <person name="Gilroy R."/>
            <person name="Ravi A."/>
            <person name="Getino M."/>
            <person name="Pursley I."/>
            <person name="Horton D.L."/>
            <person name="Alikhan N.F."/>
            <person name="Baker D."/>
            <person name="Gharbi K."/>
            <person name="Hall N."/>
            <person name="Watson M."/>
            <person name="Adriaenssens E.M."/>
            <person name="Foster-Nyarko E."/>
            <person name="Jarju S."/>
            <person name="Secka A."/>
            <person name="Antonio M."/>
            <person name="Oren A."/>
            <person name="Chaudhuri R.R."/>
            <person name="La Ragione R."/>
            <person name="Hildebrand F."/>
            <person name="Pallen M.J."/>
        </authorList>
    </citation>
    <scope>NUCLEOTIDE SEQUENCE</scope>
    <source>
        <strain evidence="1">ChiBcec2-3848</strain>
    </source>
</reference>
<reference evidence="1" key="2">
    <citation type="submission" date="2021-04" db="EMBL/GenBank/DDBJ databases">
        <authorList>
            <person name="Gilroy R."/>
        </authorList>
    </citation>
    <scope>NUCLEOTIDE SEQUENCE</scope>
    <source>
        <strain evidence="1">ChiBcec2-3848</strain>
    </source>
</reference>
<dbReference type="EMBL" id="DWVZ01000142">
    <property type="protein sequence ID" value="HJC63981.1"/>
    <property type="molecule type" value="Genomic_DNA"/>
</dbReference>
<dbReference type="Pfam" id="PF11007">
    <property type="entry name" value="CotJA"/>
    <property type="match status" value="1"/>
</dbReference>
<protein>
    <submittedName>
        <fullName evidence="1">Spore coat associated protein CotJA</fullName>
    </submittedName>
</protein>
<proteinExistence type="predicted"/>
<gene>
    <name evidence="1" type="ORF">H9753_10255</name>
</gene>
<accession>A0A9D2PQT2</accession>
<sequence>MPGRECPSRAALRREASCGCSDRVEDTNIYVHADALPLAMAYVPCQRFGSTFNLCKALQVGTIFPELCKPFCGRRGICR</sequence>
<organism evidence="1 2">
    <name type="scientific">Candidatus Blautia merdavium</name>
    <dbReference type="NCBI Taxonomy" id="2838494"/>
    <lineage>
        <taxon>Bacteria</taxon>
        <taxon>Bacillati</taxon>
        <taxon>Bacillota</taxon>
        <taxon>Clostridia</taxon>
        <taxon>Lachnospirales</taxon>
        <taxon>Lachnospiraceae</taxon>
        <taxon>Blautia</taxon>
    </lineage>
</organism>
<name>A0A9D2PQT2_9FIRM</name>
<dbReference type="Proteomes" id="UP000823886">
    <property type="component" value="Unassembled WGS sequence"/>
</dbReference>
<dbReference type="AlphaFoldDB" id="A0A9D2PQT2"/>